<name>R9AWE5_9GAMM</name>
<dbReference type="Proteomes" id="UP000016201">
    <property type="component" value="Unassembled WGS sequence"/>
</dbReference>
<dbReference type="PATRIC" id="fig|1120927.3.peg.3421"/>
<dbReference type="Pfam" id="PF18159">
    <property type="entry name" value="S_4TM"/>
    <property type="match status" value="1"/>
</dbReference>
<sequence>MSNIAQRQNEPENIKILQAQRQMYSDVKFRMILIFGVGVILPIIVSFLTFALNNDFFAKLLAFEKKDIGYFSACIGIFSAIVVEVISNFLKKMKEDAAKIQEVFDTNVFDLPWDSINIGKKPDHSLIFKKSKEFNKRHPTYTGFDDWYTLKAATFKYPEAIAFCQQQNLNWDSSLRKDIVTASKWILVVIILIMLVLGIINDFTLRNLLTNVVLLVLPICLFFYKIITENNETIQEMDRLREINENLIDSTISNSLNNTNFISKCRQLQTAIYSHRKSARPIPNWLHKRRKKYQEEESADRMQQYLDTHQ</sequence>
<keyword evidence="1" id="KW-0472">Membrane</keyword>
<keyword evidence="3" id="KW-1185">Reference proteome</keyword>
<evidence type="ECO:0000313" key="3">
    <source>
        <dbReference type="Proteomes" id="UP000016201"/>
    </source>
</evidence>
<proteinExistence type="predicted"/>
<dbReference type="RefSeq" id="WP_016168507.1">
    <property type="nucleotide sequence ID" value="NZ_JHZG01000016.1"/>
</dbReference>
<feature type="transmembrane region" description="Helical" evidence="1">
    <location>
        <begin position="70"/>
        <end position="90"/>
    </location>
</feature>
<dbReference type="InterPro" id="IPR049920">
    <property type="entry name" value="IK1_05631-like"/>
</dbReference>
<reference evidence="2 3" key="1">
    <citation type="submission" date="2013-03" db="EMBL/GenBank/DDBJ databases">
        <title>The Genome Sequence of Acinetobacter tandoii CIP 107469.</title>
        <authorList>
            <consortium name="The Broad Institute Genome Sequencing Platform"/>
            <consortium name="The Broad Institute Genome Sequencing Center for Infectious Disease"/>
            <person name="Cerqueira G."/>
            <person name="Feldgarden M."/>
            <person name="Courvalin P."/>
            <person name="Perichon B."/>
            <person name="Grillot-Courvalin C."/>
            <person name="Clermont D."/>
            <person name="Rocha E."/>
            <person name="Yoon E.-J."/>
            <person name="Nemec A."/>
            <person name="Walker B."/>
            <person name="Young S.K."/>
            <person name="Zeng Q."/>
            <person name="Gargeya S."/>
            <person name="Fitzgerald M."/>
            <person name="Haas B."/>
            <person name="Abouelleil A."/>
            <person name="Alvarado L."/>
            <person name="Arachchi H.M."/>
            <person name="Berlin A.M."/>
            <person name="Chapman S.B."/>
            <person name="Dewar J."/>
            <person name="Goldberg J."/>
            <person name="Griggs A."/>
            <person name="Gujja S."/>
            <person name="Hansen M."/>
            <person name="Howarth C."/>
            <person name="Imamovic A."/>
            <person name="Larimer J."/>
            <person name="McCowan C."/>
            <person name="Murphy C."/>
            <person name="Neiman D."/>
            <person name="Pearson M."/>
            <person name="Priest M."/>
            <person name="Roberts A."/>
            <person name="Saif S."/>
            <person name="Shea T."/>
            <person name="Sisk P."/>
            <person name="Sykes S."/>
            <person name="Wortman J."/>
            <person name="Nusbaum C."/>
            <person name="Birren B."/>
        </authorList>
    </citation>
    <scope>NUCLEOTIDE SEQUENCE [LARGE SCALE GENOMIC DNA]</scope>
    <source>
        <strain evidence="2 3">CIP 107469</strain>
    </source>
</reference>
<dbReference type="EMBL" id="AQFM01000044">
    <property type="protein sequence ID" value="EOR04426.1"/>
    <property type="molecule type" value="Genomic_DNA"/>
</dbReference>
<evidence type="ECO:0000256" key="1">
    <source>
        <dbReference type="SAM" id="Phobius"/>
    </source>
</evidence>
<gene>
    <name evidence="2" type="ORF">I593_03511</name>
</gene>
<evidence type="ECO:0000313" key="2">
    <source>
        <dbReference type="EMBL" id="EOR04426.1"/>
    </source>
</evidence>
<feature type="transmembrane region" description="Helical" evidence="1">
    <location>
        <begin position="31"/>
        <end position="50"/>
    </location>
</feature>
<comment type="caution">
    <text evidence="2">The sequence shown here is derived from an EMBL/GenBank/DDBJ whole genome shotgun (WGS) entry which is preliminary data.</text>
</comment>
<protein>
    <submittedName>
        <fullName evidence="2">Uncharacterized protein</fullName>
    </submittedName>
</protein>
<organism evidence="2 3">
    <name type="scientific">Acinetobacter tandoii DSM 14970 = CIP 107469</name>
    <dbReference type="NCBI Taxonomy" id="1120927"/>
    <lineage>
        <taxon>Bacteria</taxon>
        <taxon>Pseudomonadati</taxon>
        <taxon>Pseudomonadota</taxon>
        <taxon>Gammaproteobacteria</taxon>
        <taxon>Moraxellales</taxon>
        <taxon>Moraxellaceae</taxon>
        <taxon>Acinetobacter</taxon>
    </lineage>
</organism>
<keyword evidence="1" id="KW-0812">Transmembrane</keyword>
<dbReference type="OrthoDB" id="6706037at2"/>
<dbReference type="AlphaFoldDB" id="R9AWE5"/>
<keyword evidence="1" id="KW-1133">Transmembrane helix</keyword>
<feature type="transmembrane region" description="Helical" evidence="1">
    <location>
        <begin position="209"/>
        <end position="227"/>
    </location>
</feature>
<feature type="transmembrane region" description="Helical" evidence="1">
    <location>
        <begin position="185"/>
        <end position="203"/>
    </location>
</feature>
<accession>R9AWE5</accession>